<keyword evidence="3" id="KW-1185">Reference proteome</keyword>
<accession>A0ABS0HX77</accession>
<evidence type="ECO:0000256" key="1">
    <source>
        <dbReference type="SAM" id="SignalP"/>
    </source>
</evidence>
<dbReference type="SUPFAM" id="SSF74653">
    <property type="entry name" value="TolA/TonB C-terminal domain"/>
    <property type="match status" value="1"/>
</dbReference>
<dbReference type="Gene3D" id="3.30.1150.10">
    <property type="match status" value="1"/>
</dbReference>
<evidence type="ECO:0000313" key="3">
    <source>
        <dbReference type="Proteomes" id="UP000611708"/>
    </source>
</evidence>
<dbReference type="PROSITE" id="PS51257">
    <property type="entry name" value="PROKAR_LIPOPROTEIN"/>
    <property type="match status" value="1"/>
</dbReference>
<reference evidence="2 3" key="1">
    <citation type="submission" date="2020-11" db="EMBL/GenBank/DDBJ databases">
        <authorList>
            <person name="Kim M.K."/>
        </authorList>
    </citation>
    <scope>NUCLEOTIDE SEQUENCE [LARGE SCALE GENOMIC DNA]</scope>
    <source>
        <strain evidence="2 3">BT290</strain>
    </source>
</reference>
<organism evidence="2 3">
    <name type="scientific">Microvirga terrestris</name>
    <dbReference type="NCBI Taxonomy" id="2791024"/>
    <lineage>
        <taxon>Bacteria</taxon>
        <taxon>Pseudomonadati</taxon>
        <taxon>Pseudomonadota</taxon>
        <taxon>Alphaproteobacteria</taxon>
        <taxon>Hyphomicrobiales</taxon>
        <taxon>Methylobacteriaceae</taxon>
        <taxon>Microvirga</taxon>
    </lineage>
</organism>
<comment type="caution">
    <text evidence="2">The sequence shown here is derived from an EMBL/GenBank/DDBJ whole genome shotgun (WGS) entry which is preliminary data.</text>
</comment>
<proteinExistence type="predicted"/>
<feature type="chain" id="PRO_5046305471" evidence="1">
    <location>
        <begin position="24"/>
        <end position="117"/>
    </location>
</feature>
<feature type="signal peptide" evidence="1">
    <location>
        <begin position="1"/>
        <end position="23"/>
    </location>
</feature>
<dbReference type="RefSeq" id="WP_196265458.1">
    <property type="nucleotide sequence ID" value="NZ_JADQDN010000016.1"/>
</dbReference>
<sequence>MNRLISAPVLVLLAAGLSGCVTAGNPRADLIPIFIDQFMKCYAVPQQALSSEAPVVEIRLNLDGSLAQEPRVVRGDPASVNAQAALKAVKRCAPFHIPASITHRYAQWKVMQVTFDP</sequence>
<dbReference type="EMBL" id="JADQDN010000016">
    <property type="protein sequence ID" value="MBF9198111.1"/>
    <property type="molecule type" value="Genomic_DNA"/>
</dbReference>
<name>A0ABS0HX77_9HYPH</name>
<gene>
    <name evidence="2" type="ORF">I2H36_18925</name>
</gene>
<keyword evidence="1" id="KW-0732">Signal</keyword>
<protein>
    <submittedName>
        <fullName evidence="2">Cell envelope integrity protein TolA</fullName>
    </submittedName>
</protein>
<evidence type="ECO:0000313" key="2">
    <source>
        <dbReference type="EMBL" id="MBF9198111.1"/>
    </source>
</evidence>
<dbReference type="Proteomes" id="UP000611708">
    <property type="component" value="Unassembled WGS sequence"/>
</dbReference>